<protein>
    <submittedName>
        <fullName evidence="2">Uncharacterized protein</fullName>
    </submittedName>
</protein>
<proteinExistence type="predicted"/>
<feature type="non-terminal residue" evidence="2">
    <location>
        <position position="1"/>
    </location>
</feature>
<sequence>DGKIRPCLLTDQEVNLKETLRRGGSDDEVRQRILEALDSKPDAHHLGDGNRPKWRKMAQIGG</sequence>
<gene>
    <name evidence="2" type="ORF">S01H1_59753</name>
</gene>
<dbReference type="EMBL" id="BARS01039099">
    <property type="protein sequence ID" value="GAG15430.1"/>
    <property type="molecule type" value="Genomic_DNA"/>
</dbReference>
<dbReference type="Gene3D" id="3.20.20.70">
    <property type="entry name" value="Aldolase class I"/>
    <property type="match status" value="1"/>
</dbReference>
<accession>X0VAY5</accession>
<dbReference type="InterPro" id="IPR013785">
    <property type="entry name" value="Aldolase_TIM"/>
</dbReference>
<evidence type="ECO:0000313" key="2">
    <source>
        <dbReference type="EMBL" id="GAG15430.1"/>
    </source>
</evidence>
<comment type="caution">
    <text evidence="2">The sequence shown here is derived from an EMBL/GenBank/DDBJ whole genome shotgun (WGS) entry which is preliminary data.</text>
</comment>
<reference evidence="2" key="1">
    <citation type="journal article" date="2014" name="Front. Microbiol.">
        <title>High frequency of phylogenetically diverse reductive dehalogenase-homologous genes in deep subseafloor sedimentary metagenomes.</title>
        <authorList>
            <person name="Kawai M."/>
            <person name="Futagami T."/>
            <person name="Toyoda A."/>
            <person name="Takaki Y."/>
            <person name="Nishi S."/>
            <person name="Hori S."/>
            <person name="Arai W."/>
            <person name="Tsubouchi T."/>
            <person name="Morono Y."/>
            <person name="Uchiyama I."/>
            <person name="Ito T."/>
            <person name="Fujiyama A."/>
            <person name="Inagaki F."/>
            <person name="Takami H."/>
        </authorList>
    </citation>
    <scope>NUCLEOTIDE SEQUENCE</scope>
    <source>
        <strain evidence="2">Expedition CK06-06</strain>
    </source>
</reference>
<name>X0VAY5_9ZZZZ</name>
<evidence type="ECO:0000256" key="1">
    <source>
        <dbReference type="SAM" id="MobiDB-lite"/>
    </source>
</evidence>
<organism evidence="2">
    <name type="scientific">marine sediment metagenome</name>
    <dbReference type="NCBI Taxonomy" id="412755"/>
    <lineage>
        <taxon>unclassified sequences</taxon>
        <taxon>metagenomes</taxon>
        <taxon>ecological metagenomes</taxon>
    </lineage>
</organism>
<feature type="compositionally biased region" description="Basic and acidic residues" evidence="1">
    <location>
        <begin position="41"/>
        <end position="51"/>
    </location>
</feature>
<dbReference type="AlphaFoldDB" id="X0VAY5"/>
<feature type="region of interest" description="Disordered" evidence="1">
    <location>
        <begin position="41"/>
        <end position="62"/>
    </location>
</feature>